<reference evidence="4 5" key="1">
    <citation type="journal article" date="2012" name="J. Bacteriol.">
        <title>Genome Sequence of Radiation-Resistant Modestobacter marinus Strain BC501, a Representative Actinobacterium That Thrives on Calcareous Stone Surfaces.</title>
        <authorList>
            <person name="Normand P."/>
            <person name="Gury J."/>
            <person name="Pujic P."/>
            <person name="Chouaia B."/>
            <person name="Crotti E."/>
            <person name="Brusetti L."/>
            <person name="Daffonchio D."/>
            <person name="Vacherie B."/>
            <person name="Barbe V."/>
            <person name="Medigue C."/>
            <person name="Calteau A."/>
            <person name="Ghodhbane-Gtari F."/>
            <person name="Essoussi I."/>
            <person name="Nouioui I."/>
            <person name="Abbassi-Ghozzi I."/>
            <person name="Gtari M."/>
        </authorList>
    </citation>
    <scope>NUCLEOTIDE SEQUENCE [LARGE SCALE GENOMIC DNA]</scope>
    <source>
        <strain evidence="5">BC 501</strain>
    </source>
</reference>
<dbReference type="Proteomes" id="UP000006461">
    <property type="component" value="Chromosome"/>
</dbReference>
<keyword evidence="2" id="KW-0472">Membrane</keyword>
<feature type="transmembrane region" description="Helical" evidence="2">
    <location>
        <begin position="77"/>
        <end position="96"/>
    </location>
</feature>
<evidence type="ECO:0000256" key="2">
    <source>
        <dbReference type="SAM" id="Phobius"/>
    </source>
</evidence>
<feature type="region of interest" description="Disordered" evidence="1">
    <location>
        <begin position="225"/>
        <end position="319"/>
    </location>
</feature>
<evidence type="ECO:0000259" key="3">
    <source>
        <dbReference type="Pfam" id="PF20570"/>
    </source>
</evidence>
<name>I4ES27_MODI5</name>
<feature type="compositionally biased region" description="Low complexity" evidence="1">
    <location>
        <begin position="293"/>
        <end position="306"/>
    </location>
</feature>
<feature type="compositionally biased region" description="Polar residues" evidence="1">
    <location>
        <begin position="344"/>
        <end position="359"/>
    </location>
</feature>
<keyword evidence="2" id="KW-0812">Transmembrane</keyword>
<dbReference type="HOGENOM" id="CLU_575953_0_0_11"/>
<protein>
    <recommendedName>
        <fullName evidence="3">DUF6779 domain-containing protein</fullName>
    </recommendedName>
</protein>
<dbReference type="EMBL" id="FO203431">
    <property type="protein sequence ID" value="CCH86190.1"/>
    <property type="molecule type" value="Genomic_DNA"/>
</dbReference>
<feature type="region of interest" description="Disordered" evidence="1">
    <location>
        <begin position="1"/>
        <end position="49"/>
    </location>
</feature>
<feature type="region of interest" description="Disordered" evidence="1">
    <location>
        <begin position="331"/>
        <end position="474"/>
    </location>
</feature>
<accession>I4ES27</accession>
<dbReference type="Pfam" id="PF20570">
    <property type="entry name" value="DUF6779"/>
    <property type="match status" value="1"/>
</dbReference>
<evidence type="ECO:0000313" key="5">
    <source>
        <dbReference type="Proteomes" id="UP000006461"/>
    </source>
</evidence>
<sequence>MGGRRDADAPARPAGRRGTLPPVPPAPTAAGASASTPPPAPPVPEQRRNSNRGWLLAGLLLAAGGSAAVLLTDDARYLRVALLAVCWAFVVAAFVAGSRRADQVAAAGREAELRHAYDLELEREVTARQQFQVELEGRLRREAEGAVRGELAQLRAELSGLSALRDDLAGLGRLRTEVAALAELRGELSGLGELRGELGRIRAELTEQLSGELLVERMVMRAQSVRGPAQPGTDGRVLEGGTAWDPAPMTSGWDVDRWSETRVVPAEPVEPVARPAAGERPAREWPVPAEDGPPTTALPAAAAPTREPAPEPAPDAWSGYDASRYDALLFGTSAPSHQPPSPETPSYGTPSYGTPSFETPSHETRSFETPSHETHSYEPPSHEAPSYEWSGAAGSTARGSRHDASGYAEDGTAPAADEPVRAAPPEPPGHARLEQILAESGVPAPTGARARRRHHRDDDGGGSTDDVLARVLGR</sequence>
<proteinExistence type="predicted"/>
<dbReference type="OMA" id="TPSHETH"/>
<dbReference type="STRING" id="477641.MODMU_0737"/>
<feature type="compositionally biased region" description="Low complexity" evidence="1">
    <location>
        <begin position="262"/>
        <end position="279"/>
    </location>
</feature>
<evidence type="ECO:0000313" key="4">
    <source>
        <dbReference type="EMBL" id="CCH86190.1"/>
    </source>
</evidence>
<dbReference type="AlphaFoldDB" id="I4ES27"/>
<keyword evidence="5" id="KW-1185">Reference proteome</keyword>
<keyword evidence="2" id="KW-1133">Transmembrane helix</keyword>
<dbReference type="KEGG" id="mmar:MODMU_0737"/>
<dbReference type="eggNOG" id="ENOG5033Y1Q">
    <property type="taxonomic scope" value="Bacteria"/>
</dbReference>
<gene>
    <name evidence="4" type="ordered locus">MODMU_0737</name>
</gene>
<organism evidence="4 5">
    <name type="scientific">Modestobacter italicus (strain DSM 44449 / CECT 9708 / BC 501)</name>
    <dbReference type="NCBI Taxonomy" id="2732864"/>
    <lineage>
        <taxon>Bacteria</taxon>
        <taxon>Bacillati</taxon>
        <taxon>Actinomycetota</taxon>
        <taxon>Actinomycetes</taxon>
        <taxon>Geodermatophilales</taxon>
        <taxon>Geodermatophilaceae</taxon>
        <taxon>Modestobacter</taxon>
    </lineage>
</organism>
<feature type="transmembrane region" description="Helical" evidence="2">
    <location>
        <begin position="53"/>
        <end position="71"/>
    </location>
</feature>
<feature type="compositionally biased region" description="Basic and acidic residues" evidence="1">
    <location>
        <begin position="360"/>
        <end position="376"/>
    </location>
</feature>
<dbReference type="InterPro" id="IPR046706">
    <property type="entry name" value="DUF6779"/>
</dbReference>
<evidence type="ECO:0000256" key="1">
    <source>
        <dbReference type="SAM" id="MobiDB-lite"/>
    </source>
</evidence>
<feature type="domain" description="DUF6779" evidence="3">
    <location>
        <begin position="78"/>
        <end position="183"/>
    </location>
</feature>